<protein>
    <submittedName>
        <fullName evidence="1">Uncharacterized protein</fullName>
    </submittedName>
</protein>
<name>A0AAN3MA30_ECOLX</name>
<dbReference type="AlphaFoldDB" id="A0AAN3MA30"/>
<proteinExistence type="predicted"/>
<dbReference type="EMBL" id="ADWQ01000010">
    <property type="protein sequence ID" value="EFU35398.1"/>
    <property type="molecule type" value="Genomic_DNA"/>
</dbReference>
<accession>A0AAN3MA30</accession>
<evidence type="ECO:0000313" key="2">
    <source>
        <dbReference type="Proteomes" id="UP000005056"/>
    </source>
</evidence>
<dbReference type="Proteomes" id="UP000005056">
    <property type="component" value="Unassembled WGS sequence"/>
</dbReference>
<evidence type="ECO:0000313" key="1">
    <source>
        <dbReference type="EMBL" id="EFU35398.1"/>
    </source>
</evidence>
<reference evidence="1 2" key="1">
    <citation type="submission" date="2010-09" db="EMBL/GenBank/DDBJ databases">
        <authorList>
            <person name="Weinstock G."/>
            <person name="Sodergren E."/>
            <person name="Clifton S."/>
            <person name="Fulton L."/>
            <person name="Fulton B."/>
            <person name="Courtney L."/>
            <person name="Fronick C."/>
            <person name="Harrison M."/>
            <person name="Strong C."/>
            <person name="Farmer C."/>
            <person name="Delahaunty K."/>
            <person name="Markovic C."/>
            <person name="Hall O."/>
            <person name="Minx P."/>
            <person name="Tomlinson C."/>
            <person name="Mitreva M."/>
            <person name="Hou S."/>
            <person name="Chen J."/>
            <person name="Wollam A."/>
            <person name="Pepin K.H."/>
            <person name="Johnson M."/>
            <person name="Bhonagiri V."/>
            <person name="Zhang X."/>
            <person name="Suruliraj S."/>
            <person name="Warren W."/>
            <person name="Chinwalla A."/>
            <person name="Mardis E.R."/>
            <person name="Wilson R.K."/>
        </authorList>
    </citation>
    <scope>NUCLEOTIDE SEQUENCE [LARGE SCALE GENOMIC DNA]</scope>
    <source>
        <strain evidence="1 2">MS 85-1</strain>
    </source>
</reference>
<sequence>MPPSLKRSGKSSDIGKLIPWSPPWCYFFTVLFRNKILIGSLNPLEIYPSTAGRYPRRYCILDSSYP</sequence>
<comment type="caution">
    <text evidence="1">The sequence shown here is derived from an EMBL/GenBank/DDBJ whole genome shotgun (WGS) entry which is preliminary data.</text>
</comment>
<gene>
    <name evidence="1" type="ORF">HMPREF9350_02832</name>
</gene>
<organism evidence="1 2">
    <name type="scientific">Escherichia coli MS 85-1</name>
    <dbReference type="NCBI Taxonomy" id="679202"/>
    <lineage>
        <taxon>Bacteria</taxon>
        <taxon>Pseudomonadati</taxon>
        <taxon>Pseudomonadota</taxon>
        <taxon>Gammaproteobacteria</taxon>
        <taxon>Enterobacterales</taxon>
        <taxon>Enterobacteriaceae</taxon>
        <taxon>Escherichia</taxon>
    </lineage>
</organism>